<evidence type="ECO:0000313" key="2">
    <source>
        <dbReference type="EMBL" id="KAJ4978236.1"/>
    </source>
</evidence>
<feature type="compositionally biased region" description="Basic residues" evidence="1">
    <location>
        <begin position="82"/>
        <end position="103"/>
    </location>
</feature>
<keyword evidence="3" id="KW-1185">Reference proteome</keyword>
<dbReference type="Proteomes" id="UP001141806">
    <property type="component" value="Unassembled WGS sequence"/>
</dbReference>
<dbReference type="EMBL" id="JAMYWD010000002">
    <property type="protein sequence ID" value="KAJ4978236.1"/>
    <property type="molecule type" value="Genomic_DNA"/>
</dbReference>
<evidence type="ECO:0000256" key="1">
    <source>
        <dbReference type="SAM" id="MobiDB-lite"/>
    </source>
</evidence>
<proteinExistence type="predicted"/>
<reference evidence="2" key="1">
    <citation type="journal article" date="2023" name="Plant J.">
        <title>The genome of the king protea, Protea cynaroides.</title>
        <authorList>
            <person name="Chang J."/>
            <person name="Duong T.A."/>
            <person name="Schoeman C."/>
            <person name="Ma X."/>
            <person name="Roodt D."/>
            <person name="Barker N."/>
            <person name="Li Z."/>
            <person name="Van de Peer Y."/>
            <person name="Mizrachi E."/>
        </authorList>
    </citation>
    <scope>NUCLEOTIDE SEQUENCE</scope>
    <source>
        <tissue evidence="2">Young leaves</tissue>
    </source>
</reference>
<accession>A0A9Q0KWZ8</accession>
<comment type="caution">
    <text evidence="2">The sequence shown here is derived from an EMBL/GenBank/DDBJ whole genome shotgun (WGS) entry which is preliminary data.</text>
</comment>
<feature type="region of interest" description="Disordered" evidence="1">
    <location>
        <begin position="62"/>
        <end position="103"/>
    </location>
</feature>
<dbReference type="AlphaFoldDB" id="A0A9Q0KWZ8"/>
<name>A0A9Q0KWZ8_9MAGN</name>
<organism evidence="2 3">
    <name type="scientific">Protea cynaroides</name>
    <dbReference type="NCBI Taxonomy" id="273540"/>
    <lineage>
        <taxon>Eukaryota</taxon>
        <taxon>Viridiplantae</taxon>
        <taxon>Streptophyta</taxon>
        <taxon>Embryophyta</taxon>
        <taxon>Tracheophyta</taxon>
        <taxon>Spermatophyta</taxon>
        <taxon>Magnoliopsida</taxon>
        <taxon>Proteales</taxon>
        <taxon>Proteaceae</taxon>
        <taxon>Protea</taxon>
    </lineage>
</organism>
<sequence>MQLNPNINCRKGPFLFIVPLLQNKHVAQTKQMSIFPNLLFSILIKSKEIIGSIMNIRSGKSEKELAQKLQTKEDGGGSRGGGRGRRYGCIRTLPRRGSSRRKF</sequence>
<protein>
    <submittedName>
        <fullName evidence="2">Uncharacterized protein</fullName>
    </submittedName>
</protein>
<feature type="compositionally biased region" description="Basic and acidic residues" evidence="1">
    <location>
        <begin position="62"/>
        <end position="76"/>
    </location>
</feature>
<evidence type="ECO:0000313" key="3">
    <source>
        <dbReference type="Proteomes" id="UP001141806"/>
    </source>
</evidence>
<gene>
    <name evidence="2" type="ORF">NE237_009016</name>
</gene>